<reference evidence="2" key="1">
    <citation type="submission" date="2011-11" db="EMBL/GenBank/DDBJ databases">
        <title>Improved High-Quality Draft sequence of Desulfovibrio sp. U5L.</title>
        <authorList>
            <consortium name="US DOE Joint Genome Institute"/>
            <person name="Lucas S."/>
            <person name="Han J."/>
            <person name="Lapidus A."/>
            <person name="Cheng J.-F."/>
            <person name="Goodwin L."/>
            <person name="Pitluck S."/>
            <person name="Peters L."/>
            <person name="Ovchinnikova G."/>
            <person name="Held B."/>
            <person name="Detter J.C."/>
            <person name="Han C."/>
            <person name="Tapia R."/>
            <person name="Land M."/>
            <person name="Hauser L."/>
            <person name="Kyrpides N."/>
            <person name="Ivanova N."/>
            <person name="Pagani I."/>
            <person name="Gabster J."/>
            <person name="Walker C."/>
            <person name="Stolyar S."/>
            <person name="Stahl D."/>
            <person name="Arkin A."/>
            <person name="Dehal P."/>
            <person name="Hazen T."/>
            <person name="Woyke T."/>
        </authorList>
    </citation>
    <scope>NUCLEOTIDE SEQUENCE [LARGE SCALE GENOMIC DNA]</scope>
    <source>
        <strain evidence="2">U5L</strain>
    </source>
</reference>
<protein>
    <recommendedName>
        <fullName evidence="3">Nickel transport protein</fullName>
    </recommendedName>
</protein>
<dbReference type="HOGENOM" id="CLU_083845_0_0_7"/>
<dbReference type="AlphaFoldDB" id="I2Q0R9"/>
<dbReference type="eggNOG" id="ENOG5033BCF">
    <property type="taxonomic scope" value="Bacteria"/>
</dbReference>
<dbReference type="EMBL" id="JH600068">
    <property type="protein sequence ID" value="EIG53375.1"/>
    <property type="molecule type" value="Genomic_DNA"/>
</dbReference>
<dbReference type="OrthoDB" id="9795418at2"/>
<feature type="region of interest" description="Disordered" evidence="1">
    <location>
        <begin position="123"/>
        <end position="148"/>
    </location>
</feature>
<accession>I2Q0R9</accession>
<sequence>MRLTKFGGPALWLAAAILLLLPTGARAHRVNVFAYVEGDTVHVECGYSRSDRVRFGDIEVADPATKEVFLTGKTDDKGNFSFPVPPAARERKADLHILLRAGEGHQNDWTVKAEEYLTAAPLTGPLTTQPTSPPSSATPAPGTLTVQPLASPATAAPSLAGPVGPSGVAPAATSGPVPAPANVLVSMDPAALQAVVEAAVEKKIAPIRKMLLDEKEKGPGLTEIAGGIGYLVGLAGLLAYARSRKAGPGA</sequence>
<proteinExistence type="predicted"/>
<name>I2Q0R9_9BACT</name>
<evidence type="ECO:0000313" key="2">
    <source>
        <dbReference type="EMBL" id="EIG53375.1"/>
    </source>
</evidence>
<organism evidence="2">
    <name type="scientific">Desulfovibrio sp. U5L</name>
    <dbReference type="NCBI Taxonomy" id="596152"/>
    <lineage>
        <taxon>Bacteria</taxon>
        <taxon>Pseudomonadati</taxon>
        <taxon>Thermodesulfobacteriota</taxon>
        <taxon>Desulfovibrionia</taxon>
        <taxon>Desulfovibrionales</taxon>
        <taxon>Desulfovibrionaceae</taxon>
        <taxon>Desulfovibrio</taxon>
    </lineage>
</organism>
<gene>
    <name evidence="2" type="ORF">DesU5LDRAFT_1695</name>
</gene>
<dbReference type="STRING" id="596152.DesU5LDRAFT_1695"/>
<evidence type="ECO:0008006" key="3">
    <source>
        <dbReference type="Google" id="ProtNLM"/>
    </source>
</evidence>
<evidence type="ECO:0000256" key="1">
    <source>
        <dbReference type="SAM" id="MobiDB-lite"/>
    </source>
</evidence>